<accession>W3XMM1</accession>
<organism evidence="2 3">
    <name type="scientific">Pestalotiopsis fici (strain W106-1 / CGMCC3.15140)</name>
    <dbReference type="NCBI Taxonomy" id="1229662"/>
    <lineage>
        <taxon>Eukaryota</taxon>
        <taxon>Fungi</taxon>
        <taxon>Dikarya</taxon>
        <taxon>Ascomycota</taxon>
        <taxon>Pezizomycotina</taxon>
        <taxon>Sordariomycetes</taxon>
        <taxon>Xylariomycetidae</taxon>
        <taxon>Amphisphaeriales</taxon>
        <taxon>Sporocadaceae</taxon>
        <taxon>Pestalotiopsis</taxon>
    </lineage>
</organism>
<reference evidence="3" key="1">
    <citation type="journal article" date="2015" name="BMC Genomics">
        <title>Genomic and transcriptomic analysis of the endophytic fungus Pestalotiopsis fici reveals its lifestyle and high potential for synthesis of natural products.</title>
        <authorList>
            <person name="Wang X."/>
            <person name="Zhang X."/>
            <person name="Liu L."/>
            <person name="Xiang M."/>
            <person name="Wang W."/>
            <person name="Sun X."/>
            <person name="Che Y."/>
            <person name="Guo L."/>
            <person name="Liu G."/>
            <person name="Guo L."/>
            <person name="Wang C."/>
            <person name="Yin W.B."/>
            <person name="Stadler M."/>
            <person name="Zhang X."/>
            <person name="Liu X."/>
        </authorList>
    </citation>
    <scope>NUCLEOTIDE SEQUENCE [LARGE SCALE GENOMIC DNA]</scope>
    <source>
        <strain evidence="3">W106-1 / CGMCC3.15140</strain>
    </source>
</reference>
<dbReference type="AlphaFoldDB" id="W3XMM1"/>
<keyword evidence="3" id="KW-1185">Reference proteome</keyword>
<evidence type="ECO:0000313" key="3">
    <source>
        <dbReference type="Proteomes" id="UP000030651"/>
    </source>
</evidence>
<dbReference type="eggNOG" id="ENOG502S94T">
    <property type="taxonomic scope" value="Eukaryota"/>
</dbReference>
<proteinExistence type="predicted"/>
<dbReference type="GeneID" id="19265583"/>
<dbReference type="KEGG" id="pfy:PFICI_00570"/>
<dbReference type="RefSeq" id="XP_007827342.1">
    <property type="nucleotide sequence ID" value="XM_007829151.1"/>
</dbReference>
<sequence length="527" mass="59424">MEGLSRDEILARWDEIIKSGGHCSPEEHNLIQRMISANLAQSFGGREIRRPLSLVDPDLSISDQKELTAIQRDYVASVERYASHNMVFFNTLEQQKELAGSISERREAEEEEEMALDKEILEMHLEVTRLEKEQNRRETVMRSLGELETMPAGQPDFLNPEIMYRDCRPLPEMPKQMIDGFAIDHSATESRAEELLQDLKKHVLRSKLVAQREQLLDEQSEARKPFNVKGLSPEAKLYALNAVKNALIQWIETQLAKAGDDGADSDLDQEPVTTKTEYDHEAVMAGLQQKYQRHIELRQNILDQLAQMDHIKEQLKTTATDANSHHAQQKPVVSKEPSQSAHTPDAYLFTPYIEQFQTLARQQKAMMQQKSHVNTTLAKQKEDTIQALEHLAGKSRLLPRYPIPKEPNEAQPNFEDATSLIGKMKITEQVQPWLYAADEAKLATLVEVAENVEVGMESVNEARGYMAHICKLLDIAIPGQGQETALPGNADAEATSKNPVKAPTKGEKAPVKTIWDMLDGNLGSINE</sequence>
<name>W3XMM1_PESFW</name>
<dbReference type="Proteomes" id="UP000030651">
    <property type="component" value="Unassembled WGS sequence"/>
</dbReference>
<dbReference type="EMBL" id="KI912109">
    <property type="protein sequence ID" value="ETS86742.1"/>
    <property type="molecule type" value="Genomic_DNA"/>
</dbReference>
<dbReference type="STRING" id="1229662.W3XMM1"/>
<gene>
    <name evidence="2" type="ORF">PFICI_00570</name>
</gene>
<protein>
    <submittedName>
        <fullName evidence="2">Uncharacterized protein</fullName>
    </submittedName>
</protein>
<dbReference type="OrthoDB" id="5402392at2759"/>
<evidence type="ECO:0000313" key="2">
    <source>
        <dbReference type="EMBL" id="ETS86742.1"/>
    </source>
</evidence>
<dbReference type="OMA" id="QPRFKHA"/>
<dbReference type="InParanoid" id="W3XMM1"/>
<evidence type="ECO:0000256" key="1">
    <source>
        <dbReference type="SAM" id="MobiDB-lite"/>
    </source>
</evidence>
<dbReference type="HOGENOM" id="CLU_036914_0_0_1"/>
<feature type="region of interest" description="Disordered" evidence="1">
    <location>
        <begin position="318"/>
        <end position="341"/>
    </location>
</feature>
<feature type="region of interest" description="Disordered" evidence="1">
    <location>
        <begin position="484"/>
        <end position="509"/>
    </location>
</feature>